<evidence type="ECO:0000256" key="1">
    <source>
        <dbReference type="ARBA" id="ARBA00006509"/>
    </source>
</evidence>
<evidence type="ECO:0000256" key="3">
    <source>
        <dbReference type="ARBA" id="ARBA00022980"/>
    </source>
</evidence>
<keyword evidence="9" id="KW-1185">Reference proteome</keyword>
<proteinExistence type="inferred from homology"/>
<evidence type="ECO:0000256" key="6">
    <source>
        <dbReference type="ARBA" id="ARBA00035226"/>
    </source>
</evidence>
<dbReference type="GO" id="GO:0005840">
    <property type="term" value="C:ribosome"/>
    <property type="evidence" value="ECO:0007669"/>
    <property type="project" value="UniProtKB-KW"/>
</dbReference>
<sequence length="67" mass="7928">MSQQKHSHHGRRLPKHTRYVQDMIQETCGFTPCERSAMMLLKVSKDKRALKVNKKCGDTRLCREDKR</sequence>
<protein>
    <recommendedName>
        <fullName evidence="6">Large ribosomal subunit protein eL36</fullName>
    </recommendedName>
    <alternativeName>
        <fullName evidence="7">60S ribosomal protein L36</fullName>
    </alternativeName>
</protein>
<evidence type="ECO:0000256" key="4">
    <source>
        <dbReference type="ARBA" id="ARBA00023274"/>
    </source>
</evidence>
<comment type="subunit">
    <text evidence="2">Component of the large ribosomal subunit.</text>
</comment>
<name>A0A9X9LKB2_GULGU</name>
<gene>
    <name evidence="8" type="ORF">BN2614_LOCUS1</name>
</gene>
<comment type="caution">
    <text evidence="8">The sequence shown here is derived from an EMBL/GenBank/DDBJ whole genome shotgun (WGS) entry which is preliminary data.</text>
</comment>
<dbReference type="GO" id="GO:1990904">
    <property type="term" value="C:ribonucleoprotein complex"/>
    <property type="evidence" value="ECO:0007669"/>
    <property type="project" value="UniProtKB-KW"/>
</dbReference>
<accession>A0A9X9LKB2</accession>
<organism evidence="8 9">
    <name type="scientific">Gulo gulo</name>
    <name type="common">Wolverine</name>
    <name type="synonym">Gluton</name>
    <dbReference type="NCBI Taxonomy" id="48420"/>
    <lineage>
        <taxon>Eukaryota</taxon>
        <taxon>Metazoa</taxon>
        <taxon>Chordata</taxon>
        <taxon>Craniata</taxon>
        <taxon>Vertebrata</taxon>
        <taxon>Euteleostomi</taxon>
        <taxon>Mammalia</taxon>
        <taxon>Eutheria</taxon>
        <taxon>Laurasiatheria</taxon>
        <taxon>Carnivora</taxon>
        <taxon>Caniformia</taxon>
        <taxon>Musteloidea</taxon>
        <taxon>Mustelidae</taxon>
        <taxon>Guloninae</taxon>
        <taxon>Gulo</taxon>
    </lineage>
</organism>
<evidence type="ECO:0000256" key="5">
    <source>
        <dbReference type="ARBA" id="ARBA00034092"/>
    </source>
</evidence>
<evidence type="ECO:0000256" key="7">
    <source>
        <dbReference type="ARBA" id="ARBA00035331"/>
    </source>
</evidence>
<dbReference type="Proteomes" id="UP000269945">
    <property type="component" value="Unassembled WGS sequence"/>
</dbReference>
<comment type="function">
    <text evidence="5">Component of the large ribosomal subunit. The ribosome is a large ribonucleoprotein complex responsible for the synthesis of proteins in the cell.</text>
</comment>
<keyword evidence="3" id="KW-0689">Ribosomal protein</keyword>
<dbReference type="InterPro" id="IPR038097">
    <property type="entry name" value="Ribosomal_eL36_sf"/>
</dbReference>
<dbReference type="EMBL" id="CYRY02005866">
    <property type="protein sequence ID" value="VCW70409.1"/>
    <property type="molecule type" value="Genomic_DNA"/>
</dbReference>
<evidence type="ECO:0000313" key="9">
    <source>
        <dbReference type="Proteomes" id="UP000269945"/>
    </source>
</evidence>
<dbReference type="AlphaFoldDB" id="A0A9X9LKB2"/>
<comment type="similarity">
    <text evidence="1">Belongs to the eukaryotic ribosomal protein eL36 family.</text>
</comment>
<evidence type="ECO:0000256" key="2">
    <source>
        <dbReference type="ARBA" id="ARBA00011133"/>
    </source>
</evidence>
<dbReference type="Gene3D" id="1.10.10.1760">
    <property type="entry name" value="60S ribosomal protein L36"/>
    <property type="match status" value="1"/>
</dbReference>
<dbReference type="GO" id="GO:0003735">
    <property type="term" value="F:structural constituent of ribosome"/>
    <property type="evidence" value="ECO:0007669"/>
    <property type="project" value="InterPro"/>
</dbReference>
<dbReference type="GO" id="GO:0006412">
    <property type="term" value="P:translation"/>
    <property type="evidence" value="ECO:0007669"/>
    <property type="project" value="InterPro"/>
</dbReference>
<dbReference type="PANTHER" id="PTHR10114">
    <property type="entry name" value="60S RIBOSOMAL PROTEIN L36"/>
    <property type="match status" value="1"/>
</dbReference>
<dbReference type="Pfam" id="PF01158">
    <property type="entry name" value="Ribosomal_L36e"/>
    <property type="match status" value="1"/>
</dbReference>
<keyword evidence="4" id="KW-0687">Ribonucleoprotein</keyword>
<reference evidence="8 9" key="1">
    <citation type="submission" date="2018-10" db="EMBL/GenBank/DDBJ databases">
        <authorList>
            <person name="Ekblom R."/>
            <person name="Jareborg N."/>
        </authorList>
    </citation>
    <scope>NUCLEOTIDE SEQUENCE [LARGE SCALE GENOMIC DNA]</scope>
    <source>
        <tissue evidence="8">Muscle</tissue>
    </source>
</reference>
<dbReference type="InterPro" id="IPR000509">
    <property type="entry name" value="Ribosomal_eL36"/>
</dbReference>
<evidence type="ECO:0000313" key="8">
    <source>
        <dbReference type="EMBL" id="VCW70409.1"/>
    </source>
</evidence>